<sequence>MPVSVVSWPTPNNADYDRGVITADCHRHGIRRTRLADLGHWADVMLPRSDHAHSRRWLPNDGRHRALGDVQQTRQHLLHMTAP</sequence>
<name>A0A1H2XHK5_9PSEU</name>
<dbReference type="Proteomes" id="UP000199529">
    <property type="component" value="Unassembled WGS sequence"/>
</dbReference>
<reference evidence="2" key="1">
    <citation type="submission" date="2016-10" db="EMBL/GenBank/DDBJ databases">
        <authorList>
            <person name="Varghese N."/>
            <person name="Submissions S."/>
        </authorList>
    </citation>
    <scope>NUCLEOTIDE SEQUENCE [LARGE SCALE GENOMIC DNA]</scope>
    <source>
        <strain evidence="2">CGMCC 4.3530</strain>
    </source>
</reference>
<proteinExistence type="predicted"/>
<dbReference type="SUPFAM" id="SSF53098">
    <property type="entry name" value="Ribonuclease H-like"/>
    <property type="match status" value="1"/>
</dbReference>
<keyword evidence="2" id="KW-1185">Reference proteome</keyword>
<organism evidence="1 2">
    <name type="scientific">Saccharopolyspora shandongensis</name>
    <dbReference type="NCBI Taxonomy" id="418495"/>
    <lineage>
        <taxon>Bacteria</taxon>
        <taxon>Bacillati</taxon>
        <taxon>Actinomycetota</taxon>
        <taxon>Actinomycetes</taxon>
        <taxon>Pseudonocardiales</taxon>
        <taxon>Pseudonocardiaceae</taxon>
        <taxon>Saccharopolyspora</taxon>
    </lineage>
</organism>
<accession>A0A1H2XHK5</accession>
<dbReference type="OrthoDB" id="9791657at2"/>
<gene>
    <name evidence="1" type="ORF">SAMN05216215_100689</name>
</gene>
<dbReference type="EMBL" id="FNOK01000006">
    <property type="protein sequence ID" value="SDW92362.1"/>
    <property type="molecule type" value="Genomic_DNA"/>
</dbReference>
<evidence type="ECO:0000313" key="1">
    <source>
        <dbReference type="EMBL" id="SDW92362.1"/>
    </source>
</evidence>
<dbReference type="AlphaFoldDB" id="A0A1H2XHK5"/>
<protein>
    <submittedName>
        <fullName evidence="1">Uncharacterized protein</fullName>
    </submittedName>
</protein>
<evidence type="ECO:0000313" key="2">
    <source>
        <dbReference type="Proteomes" id="UP000199529"/>
    </source>
</evidence>
<dbReference type="GO" id="GO:0003676">
    <property type="term" value="F:nucleic acid binding"/>
    <property type="evidence" value="ECO:0007669"/>
    <property type="project" value="InterPro"/>
</dbReference>
<dbReference type="InterPro" id="IPR012337">
    <property type="entry name" value="RNaseH-like_sf"/>
</dbReference>
<dbReference type="Gene3D" id="3.30.420.10">
    <property type="entry name" value="Ribonuclease H-like superfamily/Ribonuclease H"/>
    <property type="match status" value="1"/>
</dbReference>
<dbReference type="InterPro" id="IPR036397">
    <property type="entry name" value="RNaseH_sf"/>
</dbReference>
<dbReference type="RefSeq" id="WP_093263304.1">
    <property type="nucleotide sequence ID" value="NZ_FNOK01000006.1"/>
</dbReference>